<evidence type="ECO:0000256" key="1">
    <source>
        <dbReference type="SAM" id="MobiDB-lite"/>
    </source>
</evidence>
<proteinExistence type="predicted"/>
<gene>
    <name evidence="2" type="ORF">DPMN_102601</name>
</gene>
<protein>
    <submittedName>
        <fullName evidence="2">Uncharacterized protein</fullName>
    </submittedName>
</protein>
<accession>A0A9D4LJM5</accession>
<dbReference type="AlphaFoldDB" id="A0A9D4LJM5"/>
<comment type="caution">
    <text evidence="2">The sequence shown here is derived from an EMBL/GenBank/DDBJ whole genome shotgun (WGS) entry which is preliminary data.</text>
</comment>
<feature type="compositionally biased region" description="Basic and acidic residues" evidence="1">
    <location>
        <begin position="113"/>
        <end position="129"/>
    </location>
</feature>
<evidence type="ECO:0000313" key="3">
    <source>
        <dbReference type="Proteomes" id="UP000828390"/>
    </source>
</evidence>
<keyword evidence="3" id="KW-1185">Reference proteome</keyword>
<reference evidence="2" key="1">
    <citation type="journal article" date="2019" name="bioRxiv">
        <title>The Genome of the Zebra Mussel, Dreissena polymorpha: A Resource for Invasive Species Research.</title>
        <authorList>
            <person name="McCartney M.A."/>
            <person name="Auch B."/>
            <person name="Kono T."/>
            <person name="Mallez S."/>
            <person name="Zhang Y."/>
            <person name="Obille A."/>
            <person name="Becker A."/>
            <person name="Abrahante J.E."/>
            <person name="Garbe J."/>
            <person name="Badalamenti J.P."/>
            <person name="Herman A."/>
            <person name="Mangelson H."/>
            <person name="Liachko I."/>
            <person name="Sullivan S."/>
            <person name="Sone E.D."/>
            <person name="Koren S."/>
            <person name="Silverstein K.A.T."/>
            <person name="Beckman K.B."/>
            <person name="Gohl D.M."/>
        </authorList>
    </citation>
    <scope>NUCLEOTIDE SEQUENCE</scope>
    <source>
        <strain evidence="2">Duluth1</strain>
        <tissue evidence="2">Whole animal</tissue>
    </source>
</reference>
<reference evidence="2" key="2">
    <citation type="submission" date="2020-11" db="EMBL/GenBank/DDBJ databases">
        <authorList>
            <person name="McCartney M.A."/>
            <person name="Auch B."/>
            <person name="Kono T."/>
            <person name="Mallez S."/>
            <person name="Becker A."/>
            <person name="Gohl D.M."/>
            <person name="Silverstein K.A.T."/>
            <person name="Koren S."/>
            <person name="Bechman K.B."/>
            <person name="Herman A."/>
            <person name="Abrahante J.E."/>
            <person name="Garbe J."/>
        </authorList>
    </citation>
    <scope>NUCLEOTIDE SEQUENCE</scope>
    <source>
        <strain evidence="2">Duluth1</strain>
        <tissue evidence="2">Whole animal</tissue>
    </source>
</reference>
<organism evidence="2 3">
    <name type="scientific">Dreissena polymorpha</name>
    <name type="common">Zebra mussel</name>
    <name type="synonym">Mytilus polymorpha</name>
    <dbReference type="NCBI Taxonomy" id="45954"/>
    <lineage>
        <taxon>Eukaryota</taxon>
        <taxon>Metazoa</taxon>
        <taxon>Spiralia</taxon>
        <taxon>Lophotrochozoa</taxon>
        <taxon>Mollusca</taxon>
        <taxon>Bivalvia</taxon>
        <taxon>Autobranchia</taxon>
        <taxon>Heteroconchia</taxon>
        <taxon>Euheterodonta</taxon>
        <taxon>Imparidentia</taxon>
        <taxon>Neoheterodontei</taxon>
        <taxon>Myida</taxon>
        <taxon>Dreissenoidea</taxon>
        <taxon>Dreissenidae</taxon>
        <taxon>Dreissena</taxon>
    </lineage>
</organism>
<dbReference type="Proteomes" id="UP000828390">
    <property type="component" value="Unassembled WGS sequence"/>
</dbReference>
<evidence type="ECO:0000313" key="2">
    <source>
        <dbReference type="EMBL" id="KAH3859778.1"/>
    </source>
</evidence>
<name>A0A9D4LJM5_DREPO</name>
<sequence length="197" mass="22422">MGSPVSPILTEHLNTVDTTGNTISGLFDIIGLQETYPYRSISAIRLPPSVISQIECGKNSMTDKEDQKRELDHIRGALKVCGYPQWAINKVVKDAETKLSEKQEGKGKRRKERDKTKNKSKGMDKTLTEEEKQMLKTAHKFSRETTEHSTRHNHVIDLERIAKERRVMNRDERGYQLSPIYRPLFTAGKNSGSKPAL</sequence>
<dbReference type="EMBL" id="JAIWYP010000003">
    <property type="protein sequence ID" value="KAH3859778.1"/>
    <property type="molecule type" value="Genomic_DNA"/>
</dbReference>
<feature type="region of interest" description="Disordered" evidence="1">
    <location>
        <begin position="98"/>
        <end position="129"/>
    </location>
</feature>